<evidence type="ECO:0000313" key="3">
    <source>
        <dbReference type="Proteomes" id="UP001153678"/>
    </source>
</evidence>
<dbReference type="Proteomes" id="UP001153678">
    <property type="component" value="Unassembled WGS sequence"/>
</dbReference>
<name>A0A9W4SX82_9GLOM</name>
<dbReference type="AlphaFoldDB" id="A0A9W4SX82"/>
<comment type="caution">
    <text evidence="2">The sequence shown here is derived from an EMBL/GenBank/DDBJ whole genome shotgun (WGS) entry which is preliminary data.</text>
</comment>
<feature type="region of interest" description="Disordered" evidence="1">
    <location>
        <begin position="36"/>
        <end position="57"/>
    </location>
</feature>
<dbReference type="EMBL" id="CAMKVN010003514">
    <property type="protein sequence ID" value="CAI2184924.1"/>
    <property type="molecule type" value="Genomic_DNA"/>
</dbReference>
<gene>
    <name evidence="2" type="ORF">FWILDA_LOCUS11820</name>
</gene>
<keyword evidence="3" id="KW-1185">Reference proteome</keyword>
<feature type="non-terminal residue" evidence="2">
    <location>
        <position position="76"/>
    </location>
</feature>
<evidence type="ECO:0000313" key="2">
    <source>
        <dbReference type="EMBL" id="CAI2184924.1"/>
    </source>
</evidence>
<feature type="compositionally biased region" description="Polar residues" evidence="1">
    <location>
        <begin position="37"/>
        <end position="53"/>
    </location>
</feature>
<protein>
    <submittedName>
        <fullName evidence="2">20044_t:CDS:1</fullName>
    </submittedName>
</protein>
<sequence>MRVENIEQIYHISVPNQQNKPKQPIQFMDLDKPIPIKQSQLTPSNHSNSNETPLLSRDSIIELQDQKITSLQENFN</sequence>
<evidence type="ECO:0000256" key="1">
    <source>
        <dbReference type="SAM" id="MobiDB-lite"/>
    </source>
</evidence>
<proteinExistence type="predicted"/>
<reference evidence="2" key="1">
    <citation type="submission" date="2022-08" db="EMBL/GenBank/DDBJ databases">
        <authorList>
            <person name="Kallberg Y."/>
            <person name="Tangrot J."/>
            <person name="Rosling A."/>
        </authorList>
    </citation>
    <scope>NUCLEOTIDE SEQUENCE</scope>
    <source>
        <strain evidence="2">Wild A</strain>
    </source>
</reference>
<accession>A0A9W4SX82</accession>
<organism evidence="2 3">
    <name type="scientific">Funneliformis geosporum</name>
    <dbReference type="NCBI Taxonomy" id="1117311"/>
    <lineage>
        <taxon>Eukaryota</taxon>
        <taxon>Fungi</taxon>
        <taxon>Fungi incertae sedis</taxon>
        <taxon>Mucoromycota</taxon>
        <taxon>Glomeromycotina</taxon>
        <taxon>Glomeromycetes</taxon>
        <taxon>Glomerales</taxon>
        <taxon>Glomeraceae</taxon>
        <taxon>Funneliformis</taxon>
    </lineage>
</organism>